<evidence type="ECO:0000313" key="2">
    <source>
        <dbReference type="Proteomes" id="UP000011910"/>
    </source>
</evidence>
<dbReference type="STRING" id="1279009.ADICEAN_02427"/>
<sequence>MIPLSSQLWMGYGVRTYVDLLNIYAGNAEVPAHFRRTRSSALDFTLTFKYEIRK</sequence>
<name>M7N5D6_9BACT</name>
<gene>
    <name evidence="1" type="ORF">ADICEAN_02427</name>
</gene>
<evidence type="ECO:0000313" key="1">
    <source>
        <dbReference type="EMBL" id="EMR02441.1"/>
    </source>
</evidence>
<reference evidence="1 2" key="1">
    <citation type="journal article" date="2013" name="Genome Announc.">
        <title>Draft Genome Sequence of Cesiribacter andamanensis Strain AMV16T, Isolated from a Soil Sample from a Mud Volcano in the Andaman Islands, India.</title>
        <authorList>
            <person name="Shivaji S."/>
            <person name="Ara S."/>
            <person name="Begum Z."/>
            <person name="Srinivas T.N."/>
            <person name="Singh A."/>
            <person name="Kumar Pinnaka A."/>
        </authorList>
    </citation>
    <scope>NUCLEOTIDE SEQUENCE [LARGE SCALE GENOMIC DNA]</scope>
    <source>
        <strain evidence="1 2">AMV16</strain>
    </source>
</reference>
<protein>
    <submittedName>
        <fullName evidence="1">Uncharacterized protein</fullName>
    </submittedName>
</protein>
<organism evidence="1 2">
    <name type="scientific">Cesiribacter andamanensis AMV16</name>
    <dbReference type="NCBI Taxonomy" id="1279009"/>
    <lineage>
        <taxon>Bacteria</taxon>
        <taxon>Pseudomonadati</taxon>
        <taxon>Bacteroidota</taxon>
        <taxon>Cytophagia</taxon>
        <taxon>Cytophagales</taxon>
        <taxon>Cesiribacteraceae</taxon>
        <taxon>Cesiribacter</taxon>
    </lineage>
</organism>
<dbReference type="RefSeq" id="WP_009195818.1">
    <property type="nucleotide sequence ID" value="NZ_AODQ01000058.1"/>
</dbReference>
<dbReference type="AlphaFoldDB" id="M7N5D6"/>
<dbReference type="EMBL" id="AODQ01000058">
    <property type="protein sequence ID" value="EMR02441.1"/>
    <property type="molecule type" value="Genomic_DNA"/>
</dbReference>
<proteinExistence type="predicted"/>
<dbReference type="Proteomes" id="UP000011910">
    <property type="component" value="Unassembled WGS sequence"/>
</dbReference>
<accession>M7N5D6</accession>
<comment type="caution">
    <text evidence="1">The sequence shown here is derived from an EMBL/GenBank/DDBJ whole genome shotgun (WGS) entry which is preliminary data.</text>
</comment>
<keyword evidence="2" id="KW-1185">Reference proteome</keyword>